<dbReference type="RefSeq" id="WP_155041301.1">
    <property type="nucleotide sequence ID" value="NZ_JBHGCD010000019.1"/>
</dbReference>
<gene>
    <name evidence="9" type="ORF">GL300_19165</name>
</gene>
<dbReference type="AlphaFoldDB" id="A0A844HSM2"/>
<keyword evidence="2" id="KW-0521">NADP</keyword>
<feature type="active site" description="Proton donor" evidence="5">
    <location>
        <position position="47"/>
    </location>
</feature>
<evidence type="ECO:0000256" key="3">
    <source>
        <dbReference type="ARBA" id="ARBA00023002"/>
    </source>
</evidence>
<evidence type="ECO:0000256" key="1">
    <source>
        <dbReference type="ARBA" id="ARBA00007905"/>
    </source>
</evidence>
<feature type="domain" description="NADP-dependent oxidoreductase" evidence="8">
    <location>
        <begin position="20"/>
        <end position="257"/>
    </location>
</feature>
<reference evidence="9 10" key="1">
    <citation type="submission" date="2019-11" db="EMBL/GenBank/DDBJ databases">
        <authorList>
            <person name="Dong K."/>
        </authorList>
    </citation>
    <scope>NUCLEOTIDE SEQUENCE [LARGE SCALE GENOMIC DNA]</scope>
    <source>
        <strain evidence="9 10">NBRC 112902</strain>
    </source>
</reference>
<dbReference type="PIRSF" id="PIRSF000097">
    <property type="entry name" value="AKR"/>
    <property type="match status" value="1"/>
</dbReference>
<evidence type="ECO:0000256" key="6">
    <source>
        <dbReference type="PIRSR" id="PIRSR000097-2"/>
    </source>
</evidence>
<sequence>MFNVTANGAQIPALGFGVFRMSDDEVERIVPEALTTGFRHFDTAQIYGNEAALGRALEQAGAKRDELFLTTKVWVDNYTVDRFAASVDESLDKLRVDQVDLLLLHWPGDKVPVAQQVELLNAVKDAGKTRHIGVSNQNIQQMQETIRLSASPIVTNQVELHPYLDQSHLLAAGREAGLAVTAYYGMADGKVIGDPVIGAIAAKYGKTPAQIGLRWLVQQDGVIALSKTANIARVAENFAIFDFALEAEDMAAIRALARPDGRLVSPAGLAPDWDL</sequence>
<comment type="caution">
    <text evidence="9">The sequence shown here is derived from an EMBL/GenBank/DDBJ whole genome shotgun (WGS) entry which is preliminary data.</text>
</comment>
<dbReference type="CDD" id="cd19140">
    <property type="entry name" value="AKR_AKR3F3"/>
    <property type="match status" value="1"/>
</dbReference>
<dbReference type="Pfam" id="PF00248">
    <property type="entry name" value="Aldo_ket_red"/>
    <property type="match status" value="1"/>
</dbReference>
<evidence type="ECO:0000259" key="8">
    <source>
        <dbReference type="Pfam" id="PF00248"/>
    </source>
</evidence>
<dbReference type="PROSITE" id="PS00798">
    <property type="entry name" value="ALDOKETO_REDUCTASE_1"/>
    <property type="match status" value="1"/>
</dbReference>
<evidence type="ECO:0000313" key="9">
    <source>
        <dbReference type="EMBL" id="MTH61337.1"/>
    </source>
</evidence>
<evidence type="ECO:0000256" key="4">
    <source>
        <dbReference type="ARBA" id="ARBA00049445"/>
    </source>
</evidence>
<keyword evidence="3" id="KW-0560">Oxidoreductase</keyword>
<dbReference type="Gene3D" id="3.20.20.100">
    <property type="entry name" value="NADP-dependent oxidoreductase domain"/>
    <property type="match status" value="1"/>
</dbReference>
<name>A0A844HSM2_9RHOB</name>
<dbReference type="EMBL" id="WMIG01000015">
    <property type="protein sequence ID" value="MTH61337.1"/>
    <property type="molecule type" value="Genomic_DNA"/>
</dbReference>
<feature type="binding site" evidence="6">
    <location>
        <position position="105"/>
    </location>
    <ligand>
        <name>substrate</name>
    </ligand>
</feature>
<dbReference type="InterPro" id="IPR036812">
    <property type="entry name" value="NAD(P)_OxRdtase_dom_sf"/>
</dbReference>
<evidence type="ECO:0000256" key="7">
    <source>
        <dbReference type="PIRSR" id="PIRSR000097-3"/>
    </source>
</evidence>
<dbReference type="SUPFAM" id="SSF51430">
    <property type="entry name" value="NAD(P)-linked oxidoreductase"/>
    <property type="match status" value="1"/>
</dbReference>
<protein>
    <submittedName>
        <fullName evidence="9">Aldo/keto reductase</fullName>
    </submittedName>
</protein>
<keyword evidence="10" id="KW-1185">Reference proteome</keyword>
<dbReference type="OrthoDB" id="9768793at2"/>
<dbReference type="PRINTS" id="PR00069">
    <property type="entry name" value="ALDKETRDTASE"/>
</dbReference>
<feature type="site" description="Lowers pKa of active site Tyr" evidence="7">
    <location>
        <position position="72"/>
    </location>
</feature>
<dbReference type="Proteomes" id="UP000449846">
    <property type="component" value="Unassembled WGS sequence"/>
</dbReference>
<dbReference type="FunFam" id="3.20.20.100:FF:000002">
    <property type="entry name" value="2,5-diketo-D-gluconic acid reductase A"/>
    <property type="match status" value="1"/>
</dbReference>
<dbReference type="PANTHER" id="PTHR43827">
    <property type="entry name" value="2,5-DIKETO-D-GLUCONIC ACID REDUCTASE"/>
    <property type="match status" value="1"/>
</dbReference>
<organism evidence="9 10">
    <name type="scientific">Paracoccus litorisediminis</name>
    <dbReference type="NCBI Taxonomy" id="2006130"/>
    <lineage>
        <taxon>Bacteria</taxon>
        <taxon>Pseudomonadati</taxon>
        <taxon>Pseudomonadota</taxon>
        <taxon>Alphaproteobacteria</taxon>
        <taxon>Rhodobacterales</taxon>
        <taxon>Paracoccaceae</taxon>
        <taxon>Paracoccus</taxon>
    </lineage>
</organism>
<dbReference type="InterPro" id="IPR023210">
    <property type="entry name" value="NADP_OxRdtase_dom"/>
</dbReference>
<dbReference type="InterPro" id="IPR020471">
    <property type="entry name" value="AKR"/>
</dbReference>
<evidence type="ECO:0000256" key="2">
    <source>
        <dbReference type="ARBA" id="ARBA00022857"/>
    </source>
</evidence>
<comment type="similarity">
    <text evidence="1">Belongs to the aldo/keto reductase family.</text>
</comment>
<accession>A0A844HSM2</accession>
<evidence type="ECO:0000313" key="10">
    <source>
        <dbReference type="Proteomes" id="UP000449846"/>
    </source>
</evidence>
<dbReference type="GO" id="GO:1990002">
    <property type="term" value="F:methylglyoxal reductase (NADPH) (acetol producing) activity"/>
    <property type="evidence" value="ECO:0007669"/>
    <property type="project" value="TreeGrafter"/>
</dbReference>
<dbReference type="InterPro" id="IPR018170">
    <property type="entry name" value="Aldo/ket_reductase_CS"/>
</dbReference>
<dbReference type="PANTHER" id="PTHR43827:SF3">
    <property type="entry name" value="NADP-DEPENDENT OXIDOREDUCTASE DOMAIN-CONTAINING PROTEIN"/>
    <property type="match status" value="1"/>
</dbReference>
<proteinExistence type="inferred from homology"/>
<evidence type="ECO:0000256" key="5">
    <source>
        <dbReference type="PIRSR" id="PIRSR000097-1"/>
    </source>
</evidence>
<dbReference type="GO" id="GO:0051596">
    <property type="term" value="P:methylglyoxal catabolic process"/>
    <property type="evidence" value="ECO:0007669"/>
    <property type="project" value="TreeGrafter"/>
</dbReference>
<comment type="catalytic activity">
    <reaction evidence="4">
        <text>hydroxyacetone + NADP(+) = methylglyoxal + NADPH + H(+)</text>
        <dbReference type="Rhea" id="RHEA:27986"/>
        <dbReference type="ChEBI" id="CHEBI:15378"/>
        <dbReference type="ChEBI" id="CHEBI:17158"/>
        <dbReference type="ChEBI" id="CHEBI:27957"/>
        <dbReference type="ChEBI" id="CHEBI:57783"/>
        <dbReference type="ChEBI" id="CHEBI:58349"/>
    </reaction>
</comment>